<protein>
    <submittedName>
        <fullName evidence="1">Uncharacterized protein</fullName>
    </submittedName>
</protein>
<gene>
    <name evidence="1" type="ORF">MLD38_027447</name>
</gene>
<reference evidence="2" key="1">
    <citation type="journal article" date="2023" name="Front. Plant Sci.">
        <title>Chromosomal-level genome assembly of Melastoma candidum provides insights into trichome evolution.</title>
        <authorList>
            <person name="Zhong Y."/>
            <person name="Wu W."/>
            <person name="Sun C."/>
            <person name="Zou P."/>
            <person name="Liu Y."/>
            <person name="Dai S."/>
            <person name="Zhou R."/>
        </authorList>
    </citation>
    <scope>NUCLEOTIDE SEQUENCE [LARGE SCALE GENOMIC DNA]</scope>
</reference>
<organism evidence="1 2">
    <name type="scientific">Melastoma candidum</name>
    <dbReference type="NCBI Taxonomy" id="119954"/>
    <lineage>
        <taxon>Eukaryota</taxon>
        <taxon>Viridiplantae</taxon>
        <taxon>Streptophyta</taxon>
        <taxon>Embryophyta</taxon>
        <taxon>Tracheophyta</taxon>
        <taxon>Spermatophyta</taxon>
        <taxon>Magnoliopsida</taxon>
        <taxon>eudicotyledons</taxon>
        <taxon>Gunneridae</taxon>
        <taxon>Pentapetalae</taxon>
        <taxon>rosids</taxon>
        <taxon>malvids</taxon>
        <taxon>Myrtales</taxon>
        <taxon>Melastomataceae</taxon>
        <taxon>Melastomatoideae</taxon>
        <taxon>Melastomateae</taxon>
        <taxon>Melastoma</taxon>
    </lineage>
</organism>
<accession>A0ACB9P3L2</accession>
<keyword evidence="2" id="KW-1185">Reference proteome</keyword>
<sequence length="352" mass="38537">MLSWADVSRALTGTVPLYIALMLGYGSVRWWRTFTAEHCDGINRMVCFFIIPLFSFQFTAAHADPFETNYSVIAADAISKILAVFLIAVWAKFCRVTDRAGWCITGFSLCTLTNLLLVGVPVAKSMYGQLGIDLLIQLSVVQATLWFPILLCFLELRKSFQDKESSRNGSLPSSDVEKDSFVDPTTRSQWSLFKIVGWKLAVNPNIYACVFGVIWAIISRRRKLKMPEIVDDSIQILSKAGIGTAMFNIGIFMAMQRKVIACGTKVAIFALVLRFVVGPALTTLGALAVGLHGGVLQITIIQAALPQAITTFIFAKEYGLHADVFSTAVVFGTLVSLPVLVAYCAALQVIQG</sequence>
<evidence type="ECO:0000313" key="2">
    <source>
        <dbReference type="Proteomes" id="UP001057402"/>
    </source>
</evidence>
<comment type="caution">
    <text evidence="1">The sequence shown here is derived from an EMBL/GenBank/DDBJ whole genome shotgun (WGS) entry which is preliminary data.</text>
</comment>
<dbReference type="Proteomes" id="UP001057402">
    <property type="component" value="Chromosome 7"/>
</dbReference>
<dbReference type="EMBL" id="CM042886">
    <property type="protein sequence ID" value="KAI4342881.1"/>
    <property type="molecule type" value="Genomic_DNA"/>
</dbReference>
<proteinExistence type="predicted"/>
<evidence type="ECO:0000313" key="1">
    <source>
        <dbReference type="EMBL" id="KAI4342881.1"/>
    </source>
</evidence>
<name>A0ACB9P3L2_9MYRT</name>